<evidence type="ECO:0000256" key="6">
    <source>
        <dbReference type="ARBA" id="ARBA00029628"/>
    </source>
</evidence>
<reference evidence="8 9" key="1">
    <citation type="submission" date="2018-01" db="EMBL/GenBank/DDBJ databases">
        <title>Halomonas endophytica sp. nov., isolated from storage liquid in the stems of Populus euphratica.</title>
        <authorList>
            <person name="Chen C."/>
        </authorList>
    </citation>
    <scope>NUCLEOTIDE SEQUENCE [LARGE SCALE GENOMIC DNA]</scope>
    <source>
        <strain evidence="8 9">BZ-SZ-XJ27</strain>
    </source>
</reference>
<dbReference type="RefSeq" id="WP_102588403.1">
    <property type="nucleotide sequence ID" value="NZ_BNAE01000014.1"/>
</dbReference>
<comment type="similarity">
    <text evidence="1">Belongs to the CcdB toxin family.</text>
</comment>
<dbReference type="Gene3D" id="2.30.30.110">
    <property type="match status" value="1"/>
</dbReference>
<dbReference type="GO" id="GO:0008657">
    <property type="term" value="F:DNA topoisomerase type II (double strand cut, ATP-hydrolyzing) inhibitor activity"/>
    <property type="evidence" value="ECO:0007669"/>
    <property type="project" value="InterPro"/>
</dbReference>
<dbReference type="EMBL" id="PNRG01000024">
    <property type="protein sequence ID" value="PMR79757.1"/>
    <property type="molecule type" value="Genomic_DNA"/>
</dbReference>
<evidence type="ECO:0000256" key="1">
    <source>
        <dbReference type="ARBA" id="ARBA00005230"/>
    </source>
</evidence>
<comment type="caution">
    <text evidence="8">The sequence shown here is derived from an EMBL/GenBank/DDBJ whole genome shotgun (WGS) entry which is preliminary data.</text>
</comment>
<dbReference type="AlphaFoldDB" id="A0A2N7UH18"/>
<dbReference type="InterPro" id="IPR011067">
    <property type="entry name" value="Plasmid_toxin/cell-grow_inhib"/>
</dbReference>
<evidence type="ECO:0000256" key="2">
    <source>
        <dbReference type="ARBA" id="ARBA00015075"/>
    </source>
</evidence>
<keyword evidence="9" id="KW-1185">Reference proteome</keyword>
<dbReference type="Proteomes" id="UP000235547">
    <property type="component" value="Unassembled WGS sequence"/>
</dbReference>
<accession>A0A2N7UH18</accession>
<evidence type="ECO:0000256" key="5">
    <source>
        <dbReference type="ARBA" id="ARBA00023163"/>
    </source>
</evidence>
<evidence type="ECO:0000256" key="4">
    <source>
        <dbReference type="ARBA" id="ARBA00023015"/>
    </source>
</evidence>
<evidence type="ECO:0000256" key="3">
    <source>
        <dbReference type="ARBA" id="ARBA00022491"/>
    </source>
</evidence>
<evidence type="ECO:0000313" key="9">
    <source>
        <dbReference type="Proteomes" id="UP000235547"/>
    </source>
</evidence>
<dbReference type="InterPro" id="IPR002712">
    <property type="entry name" value="CcdB"/>
</dbReference>
<keyword evidence="5" id="KW-0804">Transcription</keyword>
<name>A0A2N7UH18_9GAMM</name>
<dbReference type="GO" id="GO:0006276">
    <property type="term" value="P:plasmid maintenance"/>
    <property type="evidence" value="ECO:0007669"/>
    <property type="project" value="InterPro"/>
</dbReference>
<protein>
    <recommendedName>
        <fullName evidence="2">Toxin CcdB</fullName>
    </recommendedName>
    <alternativeName>
        <fullName evidence="7">Cytotoxic protein CcdB</fullName>
    </alternativeName>
    <alternativeName>
        <fullName evidence="6">Protein LetD</fullName>
    </alternativeName>
</protein>
<dbReference type="SUPFAM" id="SSF50118">
    <property type="entry name" value="Cell growth inhibitor/plasmid maintenance toxic component"/>
    <property type="match status" value="1"/>
</dbReference>
<evidence type="ECO:0000313" key="8">
    <source>
        <dbReference type="EMBL" id="PMR79757.1"/>
    </source>
</evidence>
<proteinExistence type="inferred from homology"/>
<organism evidence="8 9">
    <name type="scientific">Halomonas urumqiensis</name>
    <dbReference type="NCBI Taxonomy" id="1684789"/>
    <lineage>
        <taxon>Bacteria</taxon>
        <taxon>Pseudomonadati</taxon>
        <taxon>Pseudomonadota</taxon>
        <taxon>Gammaproteobacteria</taxon>
        <taxon>Oceanospirillales</taxon>
        <taxon>Halomonadaceae</taxon>
        <taxon>Halomonas</taxon>
    </lineage>
</organism>
<keyword evidence="3" id="KW-0678">Repressor</keyword>
<evidence type="ECO:0000256" key="7">
    <source>
        <dbReference type="ARBA" id="ARBA00033135"/>
    </source>
</evidence>
<keyword evidence="4" id="KW-0805">Transcription regulation</keyword>
<gene>
    <name evidence="8" type="ORF">C1H70_11045</name>
</gene>
<sequence length="105" mass="11334">MAQFDVYSNPSKASKALYPYLVDVQSDILSDLATRLVIPLCKHSDFGGQPIQGLTPQIELEGQALLLLTPQISSIPARHLNHPIGSLAHFRGQIVGALDLVISGF</sequence>
<dbReference type="Pfam" id="PF01845">
    <property type="entry name" value="CcdB"/>
    <property type="match status" value="1"/>
</dbReference>
<dbReference type="OrthoDB" id="9813510at2"/>